<dbReference type="Proteomes" id="UP000319143">
    <property type="component" value="Unassembled WGS sequence"/>
</dbReference>
<accession>A0A5C6DW09</accession>
<dbReference type="AlphaFoldDB" id="A0A5C6DW09"/>
<feature type="chain" id="PRO_5022939659" description="Secreted protein" evidence="1">
    <location>
        <begin position="41"/>
        <end position="78"/>
    </location>
</feature>
<gene>
    <name evidence="2" type="ORF">Poly41_16830</name>
</gene>
<name>A0A5C6DW09_9BACT</name>
<reference evidence="2 3" key="1">
    <citation type="submission" date="2019-02" db="EMBL/GenBank/DDBJ databases">
        <title>Deep-cultivation of Planctomycetes and their phenomic and genomic characterization uncovers novel biology.</title>
        <authorList>
            <person name="Wiegand S."/>
            <person name="Jogler M."/>
            <person name="Boedeker C."/>
            <person name="Pinto D."/>
            <person name="Vollmers J."/>
            <person name="Rivas-Marin E."/>
            <person name="Kohn T."/>
            <person name="Peeters S.H."/>
            <person name="Heuer A."/>
            <person name="Rast P."/>
            <person name="Oberbeckmann S."/>
            <person name="Bunk B."/>
            <person name="Jeske O."/>
            <person name="Meyerdierks A."/>
            <person name="Storesund J.E."/>
            <person name="Kallscheuer N."/>
            <person name="Luecker S."/>
            <person name="Lage O.M."/>
            <person name="Pohl T."/>
            <person name="Merkel B.J."/>
            <person name="Hornburger P."/>
            <person name="Mueller R.-W."/>
            <person name="Bruemmer F."/>
            <person name="Labrenz M."/>
            <person name="Spormann A.M."/>
            <person name="Op Den Camp H."/>
            <person name="Overmann J."/>
            <person name="Amann R."/>
            <person name="Jetten M.S.M."/>
            <person name="Mascher T."/>
            <person name="Medema M.H."/>
            <person name="Devos D.P."/>
            <person name="Kaster A.-K."/>
            <person name="Ovreas L."/>
            <person name="Rohde M."/>
            <person name="Galperin M.Y."/>
            <person name="Jogler C."/>
        </authorList>
    </citation>
    <scope>NUCLEOTIDE SEQUENCE [LARGE SCALE GENOMIC DNA]</scope>
    <source>
        <strain evidence="2 3">Poly41</strain>
    </source>
</reference>
<keyword evidence="1" id="KW-0732">Signal</keyword>
<feature type="signal peptide" evidence="1">
    <location>
        <begin position="1"/>
        <end position="40"/>
    </location>
</feature>
<comment type="caution">
    <text evidence="2">The sequence shown here is derived from an EMBL/GenBank/DDBJ whole genome shotgun (WGS) entry which is preliminary data.</text>
</comment>
<protein>
    <recommendedName>
        <fullName evidence="4">Secreted protein</fullName>
    </recommendedName>
</protein>
<evidence type="ECO:0000313" key="3">
    <source>
        <dbReference type="Proteomes" id="UP000319143"/>
    </source>
</evidence>
<proteinExistence type="predicted"/>
<evidence type="ECO:0000313" key="2">
    <source>
        <dbReference type="EMBL" id="TWU40848.1"/>
    </source>
</evidence>
<organism evidence="2 3">
    <name type="scientific">Novipirellula artificiosorum</name>
    <dbReference type="NCBI Taxonomy" id="2528016"/>
    <lineage>
        <taxon>Bacteria</taxon>
        <taxon>Pseudomonadati</taxon>
        <taxon>Planctomycetota</taxon>
        <taxon>Planctomycetia</taxon>
        <taxon>Pirellulales</taxon>
        <taxon>Pirellulaceae</taxon>
        <taxon>Novipirellula</taxon>
    </lineage>
</organism>
<evidence type="ECO:0008006" key="4">
    <source>
        <dbReference type="Google" id="ProtNLM"/>
    </source>
</evidence>
<evidence type="ECO:0000256" key="1">
    <source>
        <dbReference type="SAM" id="SignalP"/>
    </source>
</evidence>
<keyword evidence="3" id="KW-1185">Reference proteome</keyword>
<dbReference type="EMBL" id="SJPV01000002">
    <property type="protein sequence ID" value="TWU40848.1"/>
    <property type="molecule type" value="Genomic_DNA"/>
</dbReference>
<sequence precursor="true">MSRKIRRSKWIVSRITCAVQIPKILTICFAIVLASCHVSSEETTSTVEINVSIDEGNGVSASTSLACGKLQSRWVFPT</sequence>